<keyword evidence="3 5" id="KW-1133">Transmembrane helix</keyword>
<dbReference type="RefSeq" id="WP_055733584.1">
    <property type="nucleotide sequence ID" value="NZ_BMDY01000008.1"/>
</dbReference>
<evidence type="ECO:0000313" key="8">
    <source>
        <dbReference type="Proteomes" id="UP000651977"/>
    </source>
</evidence>
<evidence type="ECO:0000313" key="7">
    <source>
        <dbReference type="EMBL" id="GGB03606.1"/>
    </source>
</evidence>
<organism evidence="7 8">
    <name type="scientific">Agarivorans gilvus</name>
    <dbReference type="NCBI Taxonomy" id="680279"/>
    <lineage>
        <taxon>Bacteria</taxon>
        <taxon>Pseudomonadati</taxon>
        <taxon>Pseudomonadota</taxon>
        <taxon>Gammaproteobacteria</taxon>
        <taxon>Alteromonadales</taxon>
        <taxon>Alteromonadaceae</taxon>
        <taxon>Agarivorans</taxon>
    </lineage>
</organism>
<reference evidence="8" key="1">
    <citation type="journal article" date="2019" name="Int. J. Syst. Evol. Microbiol.">
        <title>The Global Catalogue of Microorganisms (GCM) 10K type strain sequencing project: providing services to taxonomists for standard genome sequencing and annotation.</title>
        <authorList>
            <consortium name="The Broad Institute Genomics Platform"/>
            <consortium name="The Broad Institute Genome Sequencing Center for Infectious Disease"/>
            <person name="Wu L."/>
            <person name="Ma J."/>
        </authorList>
    </citation>
    <scope>NUCLEOTIDE SEQUENCE [LARGE SCALE GENOMIC DNA]</scope>
    <source>
        <strain evidence="8">CGMCC 1.10131</strain>
    </source>
</reference>
<comment type="caution">
    <text evidence="7">The sequence shown here is derived from an EMBL/GenBank/DDBJ whole genome shotgun (WGS) entry which is preliminary data.</text>
</comment>
<keyword evidence="4 5" id="KW-0472">Membrane</keyword>
<evidence type="ECO:0000256" key="4">
    <source>
        <dbReference type="ARBA" id="ARBA00023136"/>
    </source>
</evidence>
<keyword evidence="2 5" id="KW-0812">Transmembrane</keyword>
<proteinExistence type="predicted"/>
<dbReference type="Pfam" id="PF04893">
    <property type="entry name" value="Yip1"/>
    <property type="match status" value="1"/>
</dbReference>
<dbReference type="InterPro" id="IPR006977">
    <property type="entry name" value="Yip1_dom"/>
</dbReference>
<dbReference type="Proteomes" id="UP000651977">
    <property type="component" value="Unassembled WGS sequence"/>
</dbReference>
<evidence type="ECO:0000256" key="2">
    <source>
        <dbReference type="ARBA" id="ARBA00022692"/>
    </source>
</evidence>
<feature type="transmembrane region" description="Helical" evidence="5">
    <location>
        <begin position="60"/>
        <end position="81"/>
    </location>
</feature>
<dbReference type="EMBL" id="BMDY01000008">
    <property type="protein sequence ID" value="GGB03606.1"/>
    <property type="molecule type" value="Genomic_DNA"/>
</dbReference>
<name>A0ABQ1I0P6_9ALTE</name>
<comment type="subcellular location">
    <subcellularLocation>
        <location evidence="1">Membrane</location>
        <topology evidence="1">Multi-pass membrane protein</topology>
    </subcellularLocation>
</comment>
<accession>A0ABQ1I0P6</accession>
<keyword evidence="8" id="KW-1185">Reference proteome</keyword>
<sequence length="208" mass="22758">MHQEQQLNPWFSMWTKPRATIQQIIDNNPQHLVLLLAAVSGFAELLEQARVKSLGDRLEWPYIVVATAVLGPITGIISLYLGGALIRWVGSWLGGEASAQEIRAAIAWASVLTIWGLLLWLPELALFGQDLFTTATPKIDASLSLGFALLGFSLVEIILGLWALVVLLKCLGQVQGFSVWKALANLVLAFLVIMVPIMLLVFAFIALV</sequence>
<feature type="transmembrane region" description="Helical" evidence="5">
    <location>
        <begin position="102"/>
        <end position="121"/>
    </location>
</feature>
<evidence type="ECO:0000256" key="1">
    <source>
        <dbReference type="ARBA" id="ARBA00004141"/>
    </source>
</evidence>
<evidence type="ECO:0000256" key="3">
    <source>
        <dbReference type="ARBA" id="ARBA00022989"/>
    </source>
</evidence>
<gene>
    <name evidence="7" type="ORF">GCM10007414_16180</name>
</gene>
<feature type="transmembrane region" description="Helical" evidence="5">
    <location>
        <begin position="141"/>
        <end position="171"/>
    </location>
</feature>
<protein>
    <submittedName>
        <fullName evidence="7">YIP1 family protein</fullName>
    </submittedName>
</protein>
<evidence type="ECO:0000256" key="5">
    <source>
        <dbReference type="SAM" id="Phobius"/>
    </source>
</evidence>
<evidence type="ECO:0000259" key="6">
    <source>
        <dbReference type="Pfam" id="PF04893"/>
    </source>
</evidence>
<feature type="domain" description="Yip1" evidence="6">
    <location>
        <begin position="12"/>
        <end position="198"/>
    </location>
</feature>
<feature type="transmembrane region" description="Helical" evidence="5">
    <location>
        <begin position="183"/>
        <end position="207"/>
    </location>
</feature>